<protein>
    <recommendedName>
        <fullName evidence="1">DUF4365 domain-containing protein</fullName>
    </recommendedName>
</protein>
<dbReference type="STRING" id="357809.Cphy_0265"/>
<dbReference type="KEGG" id="cpy:Cphy_0265"/>
<dbReference type="EMBL" id="CP000885">
    <property type="protein sequence ID" value="ABX40652.1"/>
    <property type="molecule type" value="Genomic_DNA"/>
</dbReference>
<dbReference type="Pfam" id="PF14280">
    <property type="entry name" value="DUF4365"/>
    <property type="match status" value="1"/>
</dbReference>
<dbReference type="eggNOG" id="COG5474">
    <property type="taxonomic scope" value="Bacteria"/>
</dbReference>
<evidence type="ECO:0000259" key="1">
    <source>
        <dbReference type="Pfam" id="PF14280"/>
    </source>
</evidence>
<reference evidence="3" key="1">
    <citation type="submission" date="2007-11" db="EMBL/GenBank/DDBJ databases">
        <title>Complete genome sequence of Clostridium phytofermentans ISDg.</title>
        <authorList>
            <person name="Leschine S.B."/>
            <person name="Warnick T.A."/>
            <person name="Blanchard J.L."/>
            <person name="Schnell D.J."/>
            <person name="Petit E.L."/>
            <person name="LaTouf W.G."/>
            <person name="Copeland A."/>
            <person name="Lucas S."/>
            <person name="Lapidus A."/>
            <person name="Barry K."/>
            <person name="Glavina del Rio T."/>
            <person name="Dalin E."/>
            <person name="Tice H."/>
            <person name="Pitluck S."/>
            <person name="Kiss H."/>
            <person name="Brettin T."/>
            <person name="Bruce D."/>
            <person name="Detter J.C."/>
            <person name="Han C."/>
            <person name="Kuske C."/>
            <person name="Schmutz J."/>
            <person name="Larimer F."/>
            <person name="Land M."/>
            <person name="Hauser L."/>
            <person name="Kyrpides N."/>
            <person name="Kim E.A."/>
            <person name="Richardson P."/>
        </authorList>
    </citation>
    <scope>NUCLEOTIDE SEQUENCE [LARGE SCALE GENOMIC DNA]</scope>
    <source>
        <strain evidence="3">ATCC 700394 / DSM 18823 / ISDg</strain>
    </source>
</reference>
<proteinExistence type="predicted"/>
<feature type="domain" description="DUF4365" evidence="1">
    <location>
        <begin position="11"/>
        <end position="117"/>
    </location>
</feature>
<dbReference type="HOGENOM" id="CLU_1701203_0_0_9"/>
<dbReference type="RefSeq" id="WP_012198295.1">
    <property type="nucleotide sequence ID" value="NC_010001.1"/>
</dbReference>
<dbReference type="Proteomes" id="UP000000370">
    <property type="component" value="Chromosome"/>
</dbReference>
<keyword evidence="3" id="KW-1185">Reference proteome</keyword>
<sequence>MTKWKKNKKVEKEGVIYLENLVNNHGSIFREVPGDKDTGIDGFIEFVDSEEATGRLLAVQVKSGDSYYNSEKKKFILYPDQEHLDYWKSYTLPVIVVFYSPTEGCSAWIGIEEHIKNLKYHNKPLLSRIEVNNEGYNKVGIDLDDLKELYGYEV</sequence>
<evidence type="ECO:0000313" key="3">
    <source>
        <dbReference type="Proteomes" id="UP000000370"/>
    </source>
</evidence>
<dbReference type="InterPro" id="IPR025375">
    <property type="entry name" value="DUF4365"/>
</dbReference>
<dbReference type="AlphaFoldDB" id="A9KS21"/>
<gene>
    <name evidence="2" type="ordered locus">Cphy_0265</name>
</gene>
<evidence type="ECO:0000313" key="2">
    <source>
        <dbReference type="EMBL" id="ABX40652.1"/>
    </source>
</evidence>
<accession>A9KS21</accession>
<dbReference type="OrthoDB" id="4951670at2"/>
<name>A9KS21_LACP7</name>
<organism evidence="2 3">
    <name type="scientific">Lachnoclostridium phytofermentans (strain ATCC 700394 / DSM 18823 / ISDg)</name>
    <name type="common">Clostridium phytofermentans</name>
    <dbReference type="NCBI Taxonomy" id="357809"/>
    <lineage>
        <taxon>Bacteria</taxon>
        <taxon>Bacillati</taxon>
        <taxon>Bacillota</taxon>
        <taxon>Clostridia</taxon>
        <taxon>Lachnospirales</taxon>
        <taxon>Lachnospiraceae</taxon>
    </lineage>
</organism>